<accession>A0A132BCN7</accession>
<dbReference type="AlphaFoldDB" id="A0A132BCN7"/>
<dbReference type="Pfam" id="PF06863">
    <property type="entry name" value="DUF1254"/>
    <property type="match status" value="1"/>
</dbReference>
<gene>
    <name evidence="4" type="ORF">LY89DRAFT_762026</name>
</gene>
<keyword evidence="5" id="KW-1185">Reference proteome</keyword>
<dbReference type="GeneID" id="28831288"/>
<evidence type="ECO:0000256" key="1">
    <source>
        <dbReference type="SAM" id="SignalP"/>
    </source>
</evidence>
<dbReference type="RefSeq" id="XP_018063772.1">
    <property type="nucleotide sequence ID" value="XM_018221562.1"/>
</dbReference>
<dbReference type="PANTHER" id="PTHR36509">
    <property type="entry name" value="BLL3101 PROTEIN"/>
    <property type="match status" value="1"/>
</dbReference>
<keyword evidence="1" id="KW-0732">Signal</keyword>
<organism evidence="4 5">
    <name type="scientific">Mollisia scopiformis</name>
    <name type="common">Conifer needle endophyte fungus</name>
    <name type="synonym">Phialocephala scopiformis</name>
    <dbReference type="NCBI Taxonomy" id="149040"/>
    <lineage>
        <taxon>Eukaryota</taxon>
        <taxon>Fungi</taxon>
        <taxon>Dikarya</taxon>
        <taxon>Ascomycota</taxon>
        <taxon>Pezizomycotina</taxon>
        <taxon>Leotiomycetes</taxon>
        <taxon>Helotiales</taxon>
        <taxon>Mollisiaceae</taxon>
        <taxon>Mollisia</taxon>
    </lineage>
</organism>
<sequence length="483" mass="52817">MHLRPSFSVLILAMSTSITAELLSHDSSIDVNNATAFALITFEPVLSAVGPNTFQNQAKLSTATSEVLVRPNVDTLYSKVVIDLSHSDLILSIPEVPNNRFYVAPFYDLYGNNFANVGSVNQSSPGDYLITISRNDEPGIRIFNETDSEYTKYKGVIKFATVYGSIMFRIVVNNNGTDLNAVHAIQAQLNITTIERKEEPLAPLLTPTLLGNGQLSNAALLLPFEFSLTQATETLQLLAQVNAVNPPEDRSDIKQVNDMFSVAGIDDGQYTSPEGLDYDKVSTIIGDQVQSFFANQSNHGFDQNGWFNLLPSLSGDYHTHYLARTCIAWYGYLQLAPSEAEYPTYLDPTVTTASGSLQLAANESYIMNFSGKPPVTGFWSLTAYNSTNYLVPNALDRYSLGDRSNLTYADGTQVYANSTNDGAFSILIQPADQAPSANWTTNWLPAPAGGGEFAVNLRWYGPTPALTNGTYKYPVVTKQGTVY</sequence>
<reference evidence="4 5" key="1">
    <citation type="submission" date="2015-10" db="EMBL/GenBank/DDBJ databases">
        <title>Full genome of DAOMC 229536 Phialocephala scopiformis, a fungal endophyte of spruce producing the potent anti-insectan compound rugulosin.</title>
        <authorList>
            <consortium name="DOE Joint Genome Institute"/>
            <person name="Walker A.K."/>
            <person name="Frasz S.L."/>
            <person name="Seifert K.A."/>
            <person name="Miller J.D."/>
            <person name="Mondo S.J."/>
            <person name="Labutti K."/>
            <person name="Lipzen A."/>
            <person name="Dockter R."/>
            <person name="Kennedy M."/>
            <person name="Grigoriev I.V."/>
            <person name="Spatafora J.W."/>
        </authorList>
    </citation>
    <scope>NUCLEOTIDE SEQUENCE [LARGE SCALE GENOMIC DNA]</scope>
    <source>
        <strain evidence="4 5">CBS 120377</strain>
    </source>
</reference>
<dbReference type="Gene3D" id="2.60.40.1610">
    <property type="entry name" value="Domain of unknown function DUF1254"/>
    <property type="match status" value="1"/>
</dbReference>
<evidence type="ECO:0000313" key="5">
    <source>
        <dbReference type="Proteomes" id="UP000070700"/>
    </source>
</evidence>
<dbReference type="Gene3D" id="2.60.120.600">
    <property type="entry name" value="Domain of unknown function DUF1214, C-terminal domain"/>
    <property type="match status" value="1"/>
</dbReference>
<dbReference type="InterPro" id="IPR037050">
    <property type="entry name" value="DUF1254_sf"/>
</dbReference>
<protein>
    <recommendedName>
        <fullName evidence="6">DUF1214 domain-containing protein</fullName>
    </recommendedName>
</protein>
<evidence type="ECO:0000313" key="4">
    <source>
        <dbReference type="EMBL" id="KUJ09417.1"/>
    </source>
</evidence>
<evidence type="ECO:0000259" key="2">
    <source>
        <dbReference type="Pfam" id="PF06742"/>
    </source>
</evidence>
<dbReference type="PANTHER" id="PTHR36509:SF2">
    <property type="entry name" value="BLL3101 PROTEIN"/>
    <property type="match status" value="1"/>
</dbReference>
<dbReference type="OrthoDB" id="2018906at2759"/>
<feature type="domain" description="DUF1214" evidence="2">
    <location>
        <begin position="353"/>
        <end position="463"/>
    </location>
</feature>
<dbReference type="InterPro" id="IPR010621">
    <property type="entry name" value="DUF1214"/>
</dbReference>
<dbReference type="Proteomes" id="UP000070700">
    <property type="component" value="Unassembled WGS sequence"/>
</dbReference>
<dbReference type="InterPro" id="IPR037049">
    <property type="entry name" value="DUF1214_C_sf"/>
</dbReference>
<feature type="signal peptide" evidence="1">
    <location>
        <begin position="1"/>
        <end position="20"/>
    </location>
</feature>
<name>A0A132BCN7_MOLSC</name>
<dbReference type="Pfam" id="PF06742">
    <property type="entry name" value="DUF1214"/>
    <property type="match status" value="1"/>
</dbReference>
<evidence type="ECO:0000259" key="3">
    <source>
        <dbReference type="Pfam" id="PF06863"/>
    </source>
</evidence>
<feature type="domain" description="DUF1254" evidence="3">
    <location>
        <begin position="51"/>
        <end position="192"/>
    </location>
</feature>
<dbReference type="EMBL" id="KQ947432">
    <property type="protein sequence ID" value="KUJ09417.1"/>
    <property type="molecule type" value="Genomic_DNA"/>
</dbReference>
<dbReference type="KEGG" id="psco:LY89DRAFT_762026"/>
<dbReference type="InterPro" id="IPR010679">
    <property type="entry name" value="DUF1254"/>
</dbReference>
<feature type="chain" id="PRO_5007288110" description="DUF1214 domain-containing protein" evidence="1">
    <location>
        <begin position="21"/>
        <end position="483"/>
    </location>
</feature>
<dbReference type="InParanoid" id="A0A132BCN7"/>
<proteinExistence type="predicted"/>
<evidence type="ECO:0008006" key="6">
    <source>
        <dbReference type="Google" id="ProtNLM"/>
    </source>
</evidence>
<dbReference type="SUPFAM" id="SSF160935">
    <property type="entry name" value="VPA0735-like"/>
    <property type="match status" value="1"/>
</dbReference>